<dbReference type="SUPFAM" id="SSF53067">
    <property type="entry name" value="Actin-like ATPase domain"/>
    <property type="match status" value="2"/>
</dbReference>
<dbReference type="OrthoDB" id="9804707at2"/>
<evidence type="ECO:0000313" key="17">
    <source>
        <dbReference type="EMBL" id="KAB2952511.1"/>
    </source>
</evidence>
<dbReference type="HAMAP" id="MF_01274">
    <property type="entry name" value="Pantothen_kinase_3"/>
    <property type="match status" value="1"/>
</dbReference>
<evidence type="ECO:0000256" key="8">
    <source>
        <dbReference type="ARBA" id="ARBA00022679"/>
    </source>
</evidence>
<evidence type="ECO:0000256" key="16">
    <source>
        <dbReference type="HAMAP-Rule" id="MF_01274"/>
    </source>
</evidence>
<dbReference type="GO" id="GO:0005524">
    <property type="term" value="F:ATP binding"/>
    <property type="evidence" value="ECO:0007669"/>
    <property type="project" value="UniProtKB-UniRule"/>
</dbReference>
<keyword evidence="9 16" id="KW-0547">Nucleotide-binding</keyword>
<comment type="function">
    <text evidence="16">Catalyzes the phosphorylation of pantothenate (Pan), the first step in CoA biosynthesis.</text>
</comment>
<keyword evidence="18" id="KW-1185">Reference proteome</keyword>
<comment type="caution">
    <text evidence="16">Lacks conserved residue(s) required for the propagation of feature annotation.</text>
</comment>
<keyword evidence="12 16" id="KW-0630">Potassium</keyword>
<dbReference type="PANTHER" id="PTHR34265:SF1">
    <property type="entry name" value="TYPE III PANTOTHENATE KINASE"/>
    <property type="match status" value="1"/>
</dbReference>
<dbReference type="EC" id="2.7.1.33" evidence="6 16"/>
<dbReference type="GO" id="GO:0015937">
    <property type="term" value="P:coenzyme A biosynthetic process"/>
    <property type="evidence" value="ECO:0007669"/>
    <property type="project" value="UniProtKB-UniRule"/>
</dbReference>
<proteinExistence type="inferred from homology"/>
<evidence type="ECO:0000256" key="12">
    <source>
        <dbReference type="ARBA" id="ARBA00022958"/>
    </source>
</evidence>
<dbReference type="NCBIfam" id="TIGR00671">
    <property type="entry name" value="baf"/>
    <property type="match status" value="1"/>
</dbReference>
<name>A0A6I0EZN5_9FIRM</name>
<evidence type="ECO:0000256" key="1">
    <source>
        <dbReference type="ARBA" id="ARBA00001206"/>
    </source>
</evidence>
<feature type="binding site" evidence="16">
    <location>
        <position position="130"/>
    </location>
    <ligand>
        <name>K(+)</name>
        <dbReference type="ChEBI" id="CHEBI:29103"/>
    </ligand>
</feature>
<dbReference type="InterPro" id="IPR004619">
    <property type="entry name" value="Type_III_PanK"/>
</dbReference>
<evidence type="ECO:0000256" key="6">
    <source>
        <dbReference type="ARBA" id="ARBA00012102"/>
    </source>
</evidence>
<dbReference type="RefSeq" id="WP_151619788.1">
    <property type="nucleotide sequence ID" value="NZ_WBXO01000005.1"/>
</dbReference>
<evidence type="ECO:0000256" key="5">
    <source>
        <dbReference type="ARBA" id="ARBA00011738"/>
    </source>
</evidence>
<evidence type="ECO:0000313" key="18">
    <source>
        <dbReference type="Proteomes" id="UP000468766"/>
    </source>
</evidence>
<comment type="similarity">
    <text evidence="14 16">Belongs to the type III pantothenate kinase family.</text>
</comment>
<dbReference type="AlphaFoldDB" id="A0A6I0EZN5"/>
<evidence type="ECO:0000256" key="4">
    <source>
        <dbReference type="ARBA" id="ARBA00005225"/>
    </source>
</evidence>
<dbReference type="UniPathway" id="UPA00241">
    <property type="reaction ID" value="UER00352"/>
</dbReference>
<dbReference type="Proteomes" id="UP000468766">
    <property type="component" value="Unassembled WGS sequence"/>
</dbReference>
<dbReference type="NCBIfam" id="NF009848">
    <property type="entry name" value="PRK13318.1-6"/>
    <property type="match status" value="1"/>
</dbReference>
<dbReference type="GO" id="GO:0004594">
    <property type="term" value="F:pantothenate kinase activity"/>
    <property type="evidence" value="ECO:0007669"/>
    <property type="project" value="UniProtKB-UniRule"/>
</dbReference>
<evidence type="ECO:0000256" key="13">
    <source>
        <dbReference type="ARBA" id="ARBA00022993"/>
    </source>
</evidence>
<evidence type="ECO:0000256" key="7">
    <source>
        <dbReference type="ARBA" id="ARBA00022490"/>
    </source>
</evidence>
<evidence type="ECO:0000256" key="10">
    <source>
        <dbReference type="ARBA" id="ARBA00022777"/>
    </source>
</evidence>
<organism evidence="17 18">
    <name type="scientific">Heliorestis acidaminivorans</name>
    <dbReference type="NCBI Taxonomy" id="553427"/>
    <lineage>
        <taxon>Bacteria</taxon>
        <taxon>Bacillati</taxon>
        <taxon>Bacillota</taxon>
        <taxon>Clostridia</taxon>
        <taxon>Eubacteriales</taxon>
        <taxon>Heliobacteriaceae</taxon>
        <taxon>Heliorestis</taxon>
    </lineage>
</organism>
<keyword evidence="10 16" id="KW-0418">Kinase</keyword>
<dbReference type="EMBL" id="WBXO01000005">
    <property type="protein sequence ID" value="KAB2952511.1"/>
    <property type="molecule type" value="Genomic_DNA"/>
</dbReference>
<dbReference type="GO" id="GO:0046872">
    <property type="term" value="F:metal ion binding"/>
    <property type="evidence" value="ECO:0007669"/>
    <property type="project" value="UniProtKB-KW"/>
</dbReference>
<dbReference type="CDD" id="cd24015">
    <property type="entry name" value="ASKHA_NBD_PanK-III"/>
    <property type="match status" value="1"/>
</dbReference>
<keyword evidence="8 16" id="KW-0808">Transferase</keyword>
<dbReference type="PANTHER" id="PTHR34265">
    <property type="entry name" value="TYPE III PANTOTHENATE KINASE"/>
    <property type="match status" value="1"/>
</dbReference>
<comment type="subunit">
    <text evidence="5 16">Homodimer.</text>
</comment>
<feature type="binding site" evidence="16">
    <location>
        <position position="133"/>
    </location>
    <ligand>
        <name>ATP</name>
        <dbReference type="ChEBI" id="CHEBI:30616"/>
    </ligand>
</feature>
<keyword evidence="11 16" id="KW-0067">ATP-binding</keyword>
<keyword evidence="7 16" id="KW-0963">Cytoplasm</keyword>
<feature type="binding site" evidence="16">
    <location>
        <begin position="6"/>
        <end position="13"/>
    </location>
    <ligand>
        <name>ATP</name>
        <dbReference type="ChEBI" id="CHEBI:30616"/>
    </ligand>
</feature>
<comment type="caution">
    <text evidence="17">The sequence shown here is derived from an EMBL/GenBank/DDBJ whole genome shotgun (WGS) entry which is preliminary data.</text>
</comment>
<comment type="subcellular location">
    <subcellularLocation>
        <location evidence="3 16">Cytoplasm</location>
    </subcellularLocation>
</comment>
<feature type="active site" description="Proton acceptor" evidence="16">
    <location>
        <position position="110"/>
    </location>
</feature>
<reference evidence="17 18" key="1">
    <citation type="submission" date="2019-10" db="EMBL/GenBank/DDBJ databases">
        <title>Whole-genome sequence of the extremophile Heliorestis acidaminivorans DSM 24790.</title>
        <authorList>
            <person name="Kyndt J.A."/>
            <person name="Meyer T.E."/>
        </authorList>
    </citation>
    <scope>NUCLEOTIDE SEQUENCE [LARGE SCALE GENOMIC DNA]</scope>
    <source>
        <strain evidence="17 18">DSM 24790</strain>
    </source>
</reference>
<evidence type="ECO:0000256" key="11">
    <source>
        <dbReference type="ARBA" id="ARBA00022840"/>
    </source>
</evidence>
<dbReference type="GO" id="GO:0005737">
    <property type="term" value="C:cytoplasm"/>
    <property type="evidence" value="ECO:0007669"/>
    <property type="project" value="UniProtKB-SubCell"/>
</dbReference>
<gene>
    <name evidence="16" type="primary">coaX</name>
    <name evidence="17" type="ORF">F9B85_07540</name>
</gene>
<evidence type="ECO:0000256" key="2">
    <source>
        <dbReference type="ARBA" id="ARBA00001958"/>
    </source>
</evidence>
<sequence>MLLVLDIGNTNIVSALFDEQNKVSVSWRLQTDRHKTKDEYTILMLEAMENHAIEATQIDGVIISSVVPPLNPLFTELFQEQWGILPLVVQKGIKTGINLRIDDPKGLGADRIVNAVAALHIYGGPIITVDLGTATTICAINDKGDFLGGVICPGIGISVEALVDQASQLPRFDIKRPDQAIGKNTTASMQAGIYYGYRGLVDRLVKRFKSEMWEEGQEVKVVATGGFASLIGQDCSEVNYIHPSLTLEGLRILYERNSKVNEKVNEAVRSKKAN</sequence>
<feature type="binding site" evidence="16">
    <location>
        <begin position="108"/>
        <end position="111"/>
    </location>
    <ligand>
        <name>substrate</name>
    </ligand>
</feature>
<comment type="cofactor">
    <cofactor evidence="16">
        <name>NH4(+)</name>
        <dbReference type="ChEBI" id="CHEBI:28938"/>
    </cofactor>
    <cofactor evidence="16">
        <name>K(+)</name>
        <dbReference type="ChEBI" id="CHEBI:29103"/>
    </cofactor>
    <text evidence="16">A monovalent cation. Ammonium or potassium.</text>
</comment>
<dbReference type="NCBIfam" id="NF009855">
    <property type="entry name" value="PRK13321.1"/>
    <property type="match status" value="1"/>
</dbReference>
<dbReference type="InterPro" id="IPR043129">
    <property type="entry name" value="ATPase_NBD"/>
</dbReference>
<feature type="binding site" evidence="16">
    <location>
        <position position="185"/>
    </location>
    <ligand>
        <name>substrate</name>
    </ligand>
</feature>
<evidence type="ECO:0000256" key="9">
    <source>
        <dbReference type="ARBA" id="ARBA00022741"/>
    </source>
</evidence>
<keyword evidence="13 16" id="KW-0173">Coenzyme A biosynthesis</keyword>
<keyword evidence="16" id="KW-0479">Metal-binding</keyword>
<comment type="catalytic activity">
    <reaction evidence="1 16">
        <text>(R)-pantothenate + ATP = (R)-4'-phosphopantothenate + ADP + H(+)</text>
        <dbReference type="Rhea" id="RHEA:16373"/>
        <dbReference type="ChEBI" id="CHEBI:10986"/>
        <dbReference type="ChEBI" id="CHEBI:15378"/>
        <dbReference type="ChEBI" id="CHEBI:29032"/>
        <dbReference type="ChEBI" id="CHEBI:30616"/>
        <dbReference type="ChEBI" id="CHEBI:456216"/>
        <dbReference type="EC" id="2.7.1.33"/>
    </reaction>
</comment>
<evidence type="ECO:0000256" key="3">
    <source>
        <dbReference type="ARBA" id="ARBA00004496"/>
    </source>
</evidence>
<comment type="pathway">
    <text evidence="4 16">Cofactor biosynthesis; coenzyme A biosynthesis; CoA from (R)-pantothenate: step 1/5.</text>
</comment>
<dbReference type="Pfam" id="PF03309">
    <property type="entry name" value="Pan_kinase"/>
    <property type="match status" value="1"/>
</dbReference>
<accession>A0A6I0EZN5</accession>
<protein>
    <recommendedName>
        <fullName evidence="15 16">Type III pantothenate kinase</fullName>
        <ecNumber evidence="6 16">2.7.1.33</ecNumber>
    </recommendedName>
    <alternativeName>
        <fullName evidence="16">PanK-III</fullName>
    </alternativeName>
    <alternativeName>
        <fullName evidence="16">Pantothenic acid kinase</fullName>
    </alternativeName>
</protein>
<comment type="cofactor">
    <cofactor evidence="2">
        <name>K(+)</name>
        <dbReference type="ChEBI" id="CHEBI:29103"/>
    </cofactor>
</comment>
<evidence type="ECO:0000256" key="15">
    <source>
        <dbReference type="ARBA" id="ARBA00040883"/>
    </source>
</evidence>
<dbReference type="Gene3D" id="3.30.420.40">
    <property type="match status" value="2"/>
</dbReference>
<evidence type="ECO:0000256" key="14">
    <source>
        <dbReference type="ARBA" id="ARBA00038036"/>
    </source>
</evidence>